<dbReference type="SUPFAM" id="SSF55729">
    <property type="entry name" value="Acyl-CoA N-acyltransferases (Nat)"/>
    <property type="match status" value="1"/>
</dbReference>
<evidence type="ECO:0000313" key="6">
    <source>
        <dbReference type="Proteomes" id="UP000223749"/>
    </source>
</evidence>
<comment type="similarity">
    <text evidence="1">Belongs to the acetyltransferase family.</text>
</comment>
<keyword evidence="2 5" id="KW-0808">Transferase</keyword>
<dbReference type="PANTHER" id="PTHR10545">
    <property type="entry name" value="DIAMINE N-ACETYLTRANSFERASE"/>
    <property type="match status" value="1"/>
</dbReference>
<name>A0A2D1U1M1_9SPHI</name>
<sequence>MSITLRVAEREDCTRLLELINELAIYERAPEEVTVTLDEFTEAGFGENKVWKAFVAEDNDKIVGFALYYVRYSTWKGSRLYLEDFIVTEECRGKGVGKLLFETVVKEAKEKNYNGMVWQVLDWNEPAINFYKKYAADLEAGWLNGSLTKEQISK</sequence>
<dbReference type="OrthoDB" id="9805924at2"/>
<dbReference type="AlphaFoldDB" id="A0A2D1U1M1"/>
<dbReference type="Pfam" id="PF00583">
    <property type="entry name" value="Acetyltransf_1"/>
    <property type="match status" value="1"/>
</dbReference>
<reference evidence="5 6" key="1">
    <citation type="submission" date="2017-10" db="EMBL/GenBank/DDBJ databases">
        <title>Whole genome of Pedobacter ginsengisoli T01R-27 isolated from tomato rhizosphere.</title>
        <authorList>
            <person name="Weon H.-Y."/>
            <person name="Lee S.A."/>
            <person name="Sang M.K."/>
            <person name="Song J."/>
        </authorList>
    </citation>
    <scope>NUCLEOTIDE SEQUENCE [LARGE SCALE GENOMIC DNA]</scope>
    <source>
        <strain evidence="5 6">T01R-27</strain>
    </source>
</reference>
<dbReference type="PROSITE" id="PS51186">
    <property type="entry name" value="GNAT"/>
    <property type="match status" value="1"/>
</dbReference>
<keyword evidence="3" id="KW-0012">Acyltransferase</keyword>
<dbReference type="InterPro" id="IPR000182">
    <property type="entry name" value="GNAT_dom"/>
</dbReference>
<dbReference type="PANTHER" id="PTHR10545:SF29">
    <property type="entry name" value="GH14572P-RELATED"/>
    <property type="match status" value="1"/>
</dbReference>
<dbReference type="InterPro" id="IPR016181">
    <property type="entry name" value="Acyl_CoA_acyltransferase"/>
</dbReference>
<evidence type="ECO:0000313" key="5">
    <source>
        <dbReference type="EMBL" id="ATP55507.1"/>
    </source>
</evidence>
<dbReference type="InterPro" id="IPR051016">
    <property type="entry name" value="Diverse_Substrate_AcTransf"/>
</dbReference>
<dbReference type="KEGG" id="pgs:CPT03_03030"/>
<dbReference type="RefSeq" id="WP_099437455.1">
    <property type="nucleotide sequence ID" value="NZ_CP024091.1"/>
</dbReference>
<evidence type="ECO:0000256" key="1">
    <source>
        <dbReference type="ARBA" id="ARBA00008694"/>
    </source>
</evidence>
<dbReference type="FunFam" id="3.40.630.30:FF:000064">
    <property type="entry name" value="GNAT family acetyltransferase"/>
    <property type="match status" value="1"/>
</dbReference>
<dbReference type="GO" id="GO:0008080">
    <property type="term" value="F:N-acetyltransferase activity"/>
    <property type="evidence" value="ECO:0007669"/>
    <property type="project" value="TreeGrafter"/>
</dbReference>
<accession>A0A2D1U1M1</accession>
<evidence type="ECO:0000256" key="3">
    <source>
        <dbReference type="ARBA" id="ARBA00023315"/>
    </source>
</evidence>
<dbReference type="CDD" id="cd04301">
    <property type="entry name" value="NAT_SF"/>
    <property type="match status" value="1"/>
</dbReference>
<evidence type="ECO:0000256" key="2">
    <source>
        <dbReference type="ARBA" id="ARBA00022679"/>
    </source>
</evidence>
<evidence type="ECO:0000259" key="4">
    <source>
        <dbReference type="PROSITE" id="PS51186"/>
    </source>
</evidence>
<organism evidence="5 6">
    <name type="scientific">Pedobacter ginsengisoli</name>
    <dbReference type="NCBI Taxonomy" id="363852"/>
    <lineage>
        <taxon>Bacteria</taxon>
        <taxon>Pseudomonadati</taxon>
        <taxon>Bacteroidota</taxon>
        <taxon>Sphingobacteriia</taxon>
        <taxon>Sphingobacteriales</taxon>
        <taxon>Sphingobacteriaceae</taxon>
        <taxon>Pedobacter</taxon>
    </lineage>
</organism>
<proteinExistence type="inferred from homology"/>
<gene>
    <name evidence="5" type="ORF">CPT03_03030</name>
</gene>
<feature type="domain" description="N-acetyltransferase" evidence="4">
    <location>
        <begin position="3"/>
        <end position="154"/>
    </location>
</feature>
<dbReference type="EMBL" id="CP024091">
    <property type="protein sequence ID" value="ATP55507.1"/>
    <property type="molecule type" value="Genomic_DNA"/>
</dbReference>
<dbReference type="Proteomes" id="UP000223749">
    <property type="component" value="Chromosome"/>
</dbReference>
<keyword evidence="6" id="KW-1185">Reference proteome</keyword>
<dbReference type="Gene3D" id="3.40.630.30">
    <property type="match status" value="1"/>
</dbReference>
<protein>
    <submittedName>
        <fullName evidence="5">GNAT family N-acetyltransferase</fullName>
    </submittedName>
</protein>